<dbReference type="InterPro" id="IPR029063">
    <property type="entry name" value="SAM-dependent_MTases_sf"/>
</dbReference>
<sequence length="53" mass="5798">LLEKNKEINLISGTTEKNSRERHIIDSAQIIDFIDKNDDLCTDIGSGSGLPGI</sequence>
<dbReference type="InterPro" id="IPR003682">
    <property type="entry name" value="rRNA_ssu_MeTfrase_G"/>
</dbReference>
<proteinExistence type="predicted"/>
<feature type="non-terminal residue" evidence="1">
    <location>
        <position position="53"/>
    </location>
</feature>
<dbReference type="GO" id="GO:0005737">
    <property type="term" value="C:cytoplasm"/>
    <property type="evidence" value="ECO:0007669"/>
    <property type="project" value="InterPro"/>
</dbReference>
<organism evidence="1">
    <name type="scientific">marine metagenome</name>
    <dbReference type="NCBI Taxonomy" id="408172"/>
    <lineage>
        <taxon>unclassified sequences</taxon>
        <taxon>metagenomes</taxon>
        <taxon>ecological metagenomes</taxon>
    </lineage>
</organism>
<dbReference type="Gene3D" id="3.40.50.150">
    <property type="entry name" value="Vaccinia Virus protein VP39"/>
    <property type="match status" value="1"/>
</dbReference>
<evidence type="ECO:0008006" key="2">
    <source>
        <dbReference type="Google" id="ProtNLM"/>
    </source>
</evidence>
<dbReference type="SUPFAM" id="SSF53335">
    <property type="entry name" value="S-adenosyl-L-methionine-dependent methyltransferases"/>
    <property type="match status" value="1"/>
</dbReference>
<protein>
    <recommendedName>
        <fullName evidence="2">16S rRNA (Guanine(527)-N(7))-methyltransferase RsmG</fullName>
    </recommendedName>
</protein>
<dbReference type="Pfam" id="PF02527">
    <property type="entry name" value="GidB"/>
    <property type="match status" value="1"/>
</dbReference>
<dbReference type="AlphaFoldDB" id="A0A382N9X0"/>
<dbReference type="EMBL" id="UINC01099007">
    <property type="protein sequence ID" value="SVC57959.1"/>
    <property type="molecule type" value="Genomic_DNA"/>
</dbReference>
<name>A0A382N9X0_9ZZZZ</name>
<evidence type="ECO:0000313" key="1">
    <source>
        <dbReference type="EMBL" id="SVC57959.1"/>
    </source>
</evidence>
<dbReference type="GO" id="GO:0008649">
    <property type="term" value="F:rRNA methyltransferase activity"/>
    <property type="evidence" value="ECO:0007669"/>
    <property type="project" value="InterPro"/>
</dbReference>
<feature type="non-terminal residue" evidence="1">
    <location>
        <position position="1"/>
    </location>
</feature>
<reference evidence="1" key="1">
    <citation type="submission" date="2018-05" db="EMBL/GenBank/DDBJ databases">
        <authorList>
            <person name="Lanie J.A."/>
            <person name="Ng W.-L."/>
            <person name="Kazmierczak K.M."/>
            <person name="Andrzejewski T.M."/>
            <person name="Davidsen T.M."/>
            <person name="Wayne K.J."/>
            <person name="Tettelin H."/>
            <person name="Glass J.I."/>
            <person name="Rusch D."/>
            <person name="Podicherti R."/>
            <person name="Tsui H.-C.T."/>
            <person name="Winkler M.E."/>
        </authorList>
    </citation>
    <scope>NUCLEOTIDE SEQUENCE</scope>
</reference>
<gene>
    <name evidence="1" type="ORF">METZ01_LOCUS310813</name>
</gene>
<accession>A0A382N9X0</accession>